<feature type="domain" description="Beta-lactamase-related" evidence="1">
    <location>
        <begin position="91"/>
        <end position="434"/>
    </location>
</feature>
<proteinExistence type="predicted"/>
<dbReference type="InterPro" id="IPR012338">
    <property type="entry name" value="Beta-lactam/transpept-like"/>
</dbReference>
<dbReference type="PANTHER" id="PTHR43283">
    <property type="entry name" value="BETA-LACTAMASE-RELATED"/>
    <property type="match status" value="1"/>
</dbReference>
<dbReference type="PANTHER" id="PTHR43283:SF3">
    <property type="entry name" value="BETA-LACTAMASE FAMILY PROTEIN (AFU_ORTHOLOGUE AFUA_5G07500)"/>
    <property type="match status" value="1"/>
</dbReference>
<dbReference type="AlphaFoldDB" id="F2AVJ2"/>
<sequence length="450" mass="48779">MLSFGFDSISRLFASVLCWLNRGECLNGSVNQLLECVGARRTIVSGAGEFLFGGGEIMRWILGVLAMSLVAGNLVIDGARANEPEIPAISEAMQQFVADKEIAGAVTLVVGPESVKHVSVVGMADVAEATPLKRDTLFWIASMTKPITGACVLMLQDEGKLSVDDPISKHLPMMKHLKLADGTPANITIRHLMTHTSGMSELPRESAYTDPTLEAVAKRYAELPVLFEPGSEWRYSQTGINTAARIVEVVSGMTFDRFVEERVCQPLGMKDTTFYLTPEQHERLTKTYRVVEGDGEKPKRLEEATISVLSGGTAMNRNRFPAANGGLFSTADDYAKFCQMLLRDGRVDDEQLLSKAAVQQMRTICTGDLKTGFTPGNGWAIGCCVIREPQGVTKALTPGTFGHGGAHGTQVWIDSDKGVAMILMVQRANFPNADASQVRQAFGEALMQAL</sequence>
<organism evidence="2 3">
    <name type="scientific">Rhodopirellula baltica WH47</name>
    <dbReference type="NCBI Taxonomy" id="991778"/>
    <lineage>
        <taxon>Bacteria</taxon>
        <taxon>Pseudomonadati</taxon>
        <taxon>Planctomycetota</taxon>
        <taxon>Planctomycetia</taxon>
        <taxon>Pirellulales</taxon>
        <taxon>Pirellulaceae</taxon>
        <taxon>Rhodopirellula</taxon>
    </lineage>
</organism>
<dbReference type="Proteomes" id="UP000006222">
    <property type="component" value="Unassembled WGS sequence"/>
</dbReference>
<dbReference type="SUPFAM" id="SSF56601">
    <property type="entry name" value="beta-lactamase/transpeptidase-like"/>
    <property type="match status" value="1"/>
</dbReference>
<protein>
    <submittedName>
        <fullName evidence="2">Beta-lactamase</fullName>
    </submittedName>
</protein>
<dbReference type="InterPro" id="IPR050789">
    <property type="entry name" value="Diverse_Enzym_Activities"/>
</dbReference>
<name>F2AVJ2_RHOBT</name>
<dbReference type="Gene3D" id="3.40.710.10">
    <property type="entry name" value="DD-peptidase/beta-lactamase superfamily"/>
    <property type="match status" value="1"/>
</dbReference>
<dbReference type="Pfam" id="PF00144">
    <property type="entry name" value="Beta-lactamase"/>
    <property type="match status" value="1"/>
</dbReference>
<comment type="caution">
    <text evidence="2">The sequence shown here is derived from an EMBL/GenBank/DDBJ whole genome shotgun (WGS) entry which is preliminary data.</text>
</comment>
<dbReference type="EMBL" id="AFAR01000189">
    <property type="protein sequence ID" value="EGF26300.1"/>
    <property type="molecule type" value="Genomic_DNA"/>
</dbReference>
<reference evidence="2 3" key="1">
    <citation type="journal article" date="2013" name="Mar. Genomics">
        <title>Expression of sulfatases in Rhodopirellula baltica and the diversity of sulfatases in the genus Rhodopirellula.</title>
        <authorList>
            <person name="Wegner C.E."/>
            <person name="Richter-Heitmann T."/>
            <person name="Klindworth A."/>
            <person name="Klockow C."/>
            <person name="Richter M."/>
            <person name="Achstetter T."/>
            <person name="Glockner F.O."/>
            <person name="Harder J."/>
        </authorList>
    </citation>
    <scope>NUCLEOTIDE SEQUENCE [LARGE SCALE GENOMIC DNA]</scope>
    <source>
        <strain evidence="2 3">WH47</strain>
    </source>
</reference>
<accession>F2AVJ2</accession>
<dbReference type="InterPro" id="IPR001466">
    <property type="entry name" value="Beta-lactam-related"/>
</dbReference>
<evidence type="ECO:0000259" key="1">
    <source>
        <dbReference type="Pfam" id="PF00144"/>
    </source>
</evidence>
<evidence type="ECO:0000313" key="3">
    <source>
        <dbReference type="Proteomes" id="UP000006222"/>
    </source>
</evidence>
<gene>
    <name evidence="2" type="ORF">RBWH47_02251</name>
</gene>
<dbReference type="PATRIC" id="fig|991778.3.peg.3976"/>
<evidence type="ECO:0000313" key="2">
    <source>
        <dbReference type="EMBL" id="EGF26300.1"/>
    </source>
</evidence>